<feature type="domain" description="ATP adenylyltransferase C-terminal" evidence="2">
    <location>
        <begin position="207"/>
        <end position="338"/>
    </location>
</feature>
<reference evidence="4" key="1">
    <citation type="journal article" date="2020" name="Stud. Mycol.">
        <title>101 Dothideomycetes genomes: a test case for predicting lifestyles and emergence of pathogens.</title>
        <authorList>
            <person name="Haridas S."/>
            <person name="Albert R."/>
            <person name="Binder M."/>
            <person name="Bloem J."/>
            <person name="Labutti K."/>
            <person name="Salamov A."/>
            <person name="Andreopoulos B."/>
            <person name="Baker S."/>
            <person name="Barry K."/>
            <person name="Bills G."/>
            <person name="Bluhm B."/>
            <person name="Cannon C."/>
            <person name="Castanera R."/>
            <person name="Culley D."/>
            <person name="Daum C."/>
            <person name="Ezra D."/>
            <person name="Gonzalez J."/>
            <person name="Henrissat B."/>
            <person name="Kuo A."/>
            <person name="Liang C."/>
            <person name="Lipzen A."/>
            <person name="Lutzoni F."/>
            <person name="Magnuson J."/>
            <person name="Mondo S."/>
            <person name="Nolan M."/>
            <person name="Ohm R."/>
            <person name="Pangilinan J."/>
            <person name="Park H.-J."/>
            <person name="Ramirez L."/>
            <person name="Alfaro M."/>
            <person name="Sun H."/>
            <person name="Tritt A."/>
            <person name="Yoshinaga Y."/>
            <person name="Zwiers L.-H."/>
            <person name="Turgeon B."/>
            <person name="Goodwin S."/>
            <person name="Spatafora J."/>
            <person name="Crous P."/>
            <person name="Grigoriev I."/>
        </authorList>
    </citation>
    <scope>NUCLEOTIDE SEQUENCE</scope>
    <source>
        <strain evidence="4">CBS 133067</strain>
    </source>
</reference>
<accession>A0A9P4M2F1</accession>
<dbReference type="InterPro" id="IPR036265">
    <property type="entry name" value="HIT-like_sf"/>
</dbReference>
<dbReference type="Pfam" id="PF19327">
    <property type="entry name" value="Ap4A_phos_N"/>
    <property type="match status" value="1"/>
</dbReference>
<feature type="domain" description="Ap4A phosphorylase 1/2 N-terminal" evidence="3">
    <location>
        <begin position="7"/>
        <end position="172"/>
    </location>
</feature>
<feature type="region of interest" description="Disordered" evidence="1">
    <location>
        <begin position="55"/>
        <end position="74"/>
    </location>
</feature>
<dbReference type="Pfam" id="PF09830">
    <property type="entry name" value="ATP_transf"/>
    <property type="match status" value="1"/>
</dbReference>
<dbReference type="SUPFAM" id="SSF54197">
    <property type="entry name" value="HIT-like"/>
    <property type="match status" value="1"/>
</dbReference>
<sequence length="355" mass="38539">MKLELSGPLPEAVASKFREAKSKESLTFSHTELATICTSSGIPFQLRYCPALAKKPTQNDKPTPSEKKPDPFLDPPDDLLITRISSATSSHVLVLNKYPVIANHFIIATREDKPQTHVLEAEDLEATYLCLHEWEKDGGGKRLFTFFNSGEHSGASQPHRHLQFLPIESMKEGDEDGEWQVLSDRISGRSRRYSAGAAATGPSPQTELPFACFSRAIPQNASSDQLFTIYTTLLSEATVAARSYAQAHPTDFALPTISGESIPAPISYNLAMTTSSMVLCPRSSEGVVLKQQDGSEAGYVALNGTILGGTLMVKLKEEWDILRGDSTALDLLLAAIGIPTSGSSSEEVVENESRL</sequence>
<dbReference type="InterPro" id="IPR009163">
    <property type="entry name" value="Ap4A_phos1/2"/>
</dbReference>
<dbReference type="InterPro" id="IPR019200">
    <property type="entry name" value="ATP_adenylylTrfase_C"/>
</dbReference>
<evidence type="ECO:0000256" key="1">
    <source>
        <dbReference type="SAM" id="MobiDB-lite"/>
    </source>
</evidence>
<dbReference type="PANTHER" id="PTHR38420:SF3">
    <property type="entry name" value="5',5'''-P-1,P-4-TETRAPHOSPHATE PHOSPHORYLASE 2"/>
    <property type="match status" value="1"/>
</dbReference>
<dbReference type="OrthoDB" id="10267950at2759"/>
<dbReference type="AlphaFoldDB" id="A0A9P4M2F1"/>
<evidence type="ECO:0000259" key="3">
    <source>
        <dbReference type="Pfam" id="PF19327"/>
    </source>
</evidence>
<evidence type="ECO:0000313" key="4">
    <source>
        <dbReference type="EMBL" id="KAF2095621.1"/>
    </source>
</evidence>
<evidence type="ECO:0000259" key="2">
    <source>
        <dbReference type="Pfam" id="PF09830"/>
    </source>
</evidence>
<dbReference type="GO" id="GO:0003877">
    <property type="term" value="F:ATP:ADP adenylyltransferase activity"/>
    <property type="evidence" value="ECO:0007669"/>
    <property type="project" value="InterPro"/>
</dbReference>
<dbReference type="Proteomes" id="UP000799772">
    <property type="component" value="Unassembled WGS sequence"/>
</dbReference>
<gene>
    <name evidence="4" type="ORF">NA57DRAFT_67967</name>
</gene>
<dbReference type="Gene3D" id="3.30.428.70">
    <property type="match status" value="1"/>
</dbReference>
<dbReference type="GO" id="GO:0005524">
    <property type="term" value="F:ATP binding"/>
    <property type="evidence" value="ECO:0007669"/>
    <property type="project" value="InterPro"/>
</dbReference>
<evidence type="ECO:0000313" key="5">
    <source>
        <dbReference type="Proteomes" id="UP000799772"/>
    </source>
</evidence>
<proteinExistence type="predicted"/>
<dbReference type="GO" id="GO:0009117">
    <property type="term" value="P:nucleotide metabolic process"/>
    <property type="evidence" value="ECO:0007669"/>
    <property type="project" value="InterPro"/>
</dbReference>
<protein>
    <submittedName>
        <fullName evidence="4">HIT-like protein</fullName>
    </submittedName>
</protein>
<dbReference type="InterPro" id="IPR045759">
    <property type="entry name" value="Ap4A_phos1/2_N"/>
</dbReference>
<comment type="caution">
    <text evidence="4">The sequence shown here is derived from an EMBL/GenBank/DDBJ whole genome shotgun (WGS) entry which is preliminary data.</text>
</comment>
<name>A0A9P4M2F1_9PEZI</name>
<dbReference type="PANTHER" id="PTHR38420">
    <property type="entry name" value="AP-4-A PHOSPHORYLASE II"/>
    <property type="match status" value="1"/>
</dbReference>
<keyword evidence="5" id="KW-1185">Reference proteome</keyword>
<organism evidence="4 5">
    <name type="scientific">Rhizodiscina lignyota</name>
    <dbReference type="NCBI Taxonomy" id="1504668"/>
    <lineage>
        <taxon>Eukaryota</taxon>
        <taxon>Fungi</taxon>
        <taxon>Dikarya</taxon>
        <taxon>Ascomycota</taxon>
        <taxon>Pezizomycotina</taxon>
        <taxon>Dothideomycetes</taxon>
        <taxon>Pleosporomycetidae</taxon>
        <taxon>Aulographales</taxon>
        <taxon>Rhizodiscinaceae</taxon>
        <taxon>Rhizodiscina</taxon>
    </lineage>
</organism>
<dbReference type="EMBL" id="ML978131">
    <property type="protein sequence ID" value="KAF2095621.1"/>
    <property type="molecule type" value="Genomic_DNA"/>
</dbReference>
<dbReference type="InterPro" id="IPR043171">
    <property type="entry name" value="Ap4A_phos1/2-like"/>
</dbReference>